<name>A0A0D8J9B8_9BACT</name>
<reference evidence="6 7" key="1">
    <citation type="submission" date="2014-09" db="EMBL/GenBank/DDBJ databases">
        <title>Draft Genome Sequence of Draconibacterium sp. JN14CK-3.</title>
        <authorList>
            <person name="Dong C."/>
            <person name="Lai Q."/>
            <person name="Shao Z."/>
        </authorList>
    </citation>
    <scope>NUCLEOTIDE SEQUENCE [LARGE SCALE GENOMIC DNA]</scope>
    <source>
        <strain evidence="6 7">JN14CK-3</strain>
    </source>
</reference>
<dbReference type="RefSeq" id="WP_045029335.1">
    <property type="nucleotide sequence ID" value="NZ_JRHC01000002.1"/>
</dbReference>
<evidence type="ECO:0008006" key="8">
    <source>
        <dbReference type="Google" id="ProtNLM"/>
    </source>
</evidence>
<dbReference type="CDD" id="cd00090">
    <property type="entry name" value="HTH_ARSR"/>
    <property type="match status" value="1"/>
</dbReference>
<dbReference type="Proteomes" id="UP000032544">
    <property type="component" value="Unassembled WGS sequence"/>
</dbReference>
<dbReference type="PANTHER" id="PTHR43132:SF6">
    <property type="entry name" value="HTH-TYPE TRANSCRIPTIONAL REPRESSOR CZRA"/>
    <property type="match status" value="1"/>
</dbReference>
<evidence type="ECO:0000259" key="5">
    <source>
        <dbReference type="PROSITE" id="PS50987"/>
    </source>
</evidence>
<dbReference type="STRING" id="1544798.LH29_10790"/>
<dbReference type="SUPFAM" id="SSF46785">
    <property type="entry name" value="Winged helix' DNA-binding domain"/>
    <property type="match status" value="1"/>
</dbReference>
<dbReference type="PRINTS" id="PR00778">
    <property type="entry name" value="HTHARSR"/>
</dbReference>
<dbReference type="Pfam" id="PF00581">
    <property type="entry name" value="Rhodanese"/>
    <property type="match status" value="1"/>
</dbReference>
<evidence type="ECO:0000313" key="6">
    <source>
        <dbReference type="EMBL" id="KJF43600.1"/>
    </source>
</evidence>
<keyword evidence="2" id="KW-0238">DNA-binding</keyword>
<dbReference type="InterPro" id="IPR036390">
    <property type="entry name" value="WH_DNA-bd_sf"/>
</dbReference>
<evidence type="ECO:0000256" key="3">
    <source>
        <dbReference type="ARBA" id="ARBA00023163"/>
    </source>
</evidence>
<evidence type="ECO:0000256" key="1">
    <source>
        <dbReference type="ARBA" id="ARBA00023015"/>
    </source>
</evidence>
<dbReference type="PANTHER" id="PTHR43132">
    <property type="entry name" value="ARSENICAL RESISTANCE OPERON REPRESSOR ARSR-RELATED"/>
    <property type="match status" value="1"/>
</dbReference>
<dbReference type="SMART" id="SM00450">
    <property type="entry name" value="RHOD"/>
    <property type="match status" value="1"/>
</dbReference>
<proteinExistence type="predicted"/>
<evidence type="ECO:0000259" key="4">
    <source>
        <dbReference type="PROSITE" id="PS50206"/>
    </source>
</evidence>
<feature type="domain" description="Rhodanese" evidence="4">
    <location>
        <begin position="130"/>
        <end position="219"/>
    </location>
</feature>
<keyword evidence="7" id="KW-1185">Reference proteome</keyword>
<sequence length="223" mass="25482">MKGREFKDAMYDGLSKLMKALANPARLEIIEMLSQGEKSVEGVVAVTKLTVANASQHLQVLKNNNIVKSRKEGHYVYYSLVNNEFLALYQHITKYAVSEIAELERTLNQQRKNNKALNSVSLDELEQMILNKNVLLMDVRPSAEFEVDHITGAVSVPMNDLLCCLKDFSKEQEIVAYCRGPFCVLADEAVKILSENGYKVRRLDEGYPEWKMRQLEKENHENI</sequence>
<dbReference type="GO" id="GO:0003700">
    <property type="term" value="F:DNA-binding transcription factor activity"/>
    <property type="evidence" value="ECO:0007669"/>
    <property type="project" value="InterPro"/>
</dbReference>
<keyword evidence="3" id="KW-0804">Transcription</keyword>
<dbReference type="InterPro" id="IPR001845">
    <property type="entry name" value="HTH_ArsR_DNA-bd_dom"/>
</dbReference>
<dbReference type="CDD" id="cd00158">
    <property type="entry name" value="RHOD"/>
    <property type="match status" value="1"/>
</dbReference>
<comment type="caution">
    <text evidence="6">The sequence shown here is derived from an EMBL/GenBank/DDBJ whole genome shotgun (WGS) entry which is preliminary data.</text>
</comment>
<evidence type="ECO:0000313" key="7">
    <source>
        <dbReference type="Proteomes" id="UP000032544"/>
    </source>
</evidence>
<dbReference type="InterPro" id="IPR011991">
    <property type="entry name" value="ArsR-like_HTH"/>
</dbReference>
<dbReference type="EMBL" id="JRHC01000002">
    <property type="protein sequence ID" value="KJF43600.1"/>
    <property type="molecule type" value="Genomic_DNA"/>
</dbReference>
<dbReference type="PROSITE" id="PS50206">
    <property type="entry name" value="RHODANESE_3"/>
    <property type="match status" value="1"/>
</dbReference>
<dbReference type="Gene3D" id="3.40.250.10">
    <property type="entry name" value="Rhodanese-like domain"/>
    <property type="match status" value="1"/>
</dbReference>
<dbReference type="SUPFAM" id="SSF52821">
    <property type="entry name" value="Rhodanese/Cell cycle control phosphatase"/>
    <property type="match status" value="1"/>
</dbReference>
<feature type="domain" description="HTH arsR-type" evidence="5">
    <location>
        <begin position="6"/>
        <end position="100"/>
    </location>
</feature>
<organism evidence="6 7">
    <name type="scientific">Draconibacterium sediminis</name>
    <dbReference type="NCBI Taxonomy" id="1544798"/>
    <lineage>
        <taxon>Bacteria</taxon>
        <taxon>Pseudomonadati</taxon>
        <taxon>Bacteroidota</taxon>
        <taxon>Bacteroidia</taxon>
        <taxon>Marinilabiliales</taxon>
        <taxon>Prolixibacteraceae</taxon>
        <taxon>Draconibacterium</taxon>
    </lineage>
</organism>
<dbReference type="Pfam" id="PF01022">
    <property type="entry name" value="HTH_5"/>
    <property type="match status" value="1"/>
</dbReference>
<evidence type="ECO:0000256" key="2">
    <source>
        <dbReference type="ARBA" id="ARBA00023125"/>
    </source>
</evidence>
<gene>
    <name evidence="6" type="ORF">LH29_10790</name>
</gene>
<dbReference type="GO" id="GO:0003677">
    <property type="term" value="F:DNA binding"/>
    <property type="evidence" value="ECO:0007669"/>
    <property type="project" value="UniProtKB-KW"/>
</dbReference>
<dbReference type="Gene3D" id="1.10.10.10">
    <property type="entry name" value="Winged helix-like DNA-binding domain superfamily/Winged helix DNA-binding domain"/>
    <property type="match status" value="1"/>
</dbReference>
<dbReference type="SMART" id="SM00418">
    <property type="entry name" value="HTH_ARSR"/>
    <property type="match status" value="1"/>
</dbReference>
<dbReference type="InterPro" id="IPR001763">
    <property type="entry name" value="Rhodanese-like_dom"/>
</dbReference>
<keyword evidence="1" id="KW-0805">Transcription regulation</keyword>
<accession>A0A0D8J9B8</accession>
<dbReference type="InterPro" id="IPR051011">
    <property type="entry name" value="Metal_resp_trans_reg"/>
</dbReference>
<dbReference type="PROSITE" id="PS50987">
    <property type="entry name" value="HTH_ARSR_2"/>
    <property type="match status" value="1"/>
</dbReference>
<dbReference type="InterPro" id="IPR036873">
    <property type="entry name" value="Rhodanese-like_dom_sf"/>
</dbReference>
<dbReference type="NCBIfam" id="NF033788">
    <property type="entry name" value="HTH_metalloreg"/>
    <property type="match status" value="1"/>
</dbReference>
<dbReference type="PATRIC" id="fig|1544798.3.peg.2313"/>
<protein>
    <recommendedName>
        <fullName evidence="8">ArsR family transcriptional regulator</fullName>
    </recommendedName>
</protein>
<dbReference type="AlphaFoldDB" id="A0A0D8J9B8"/>
<dbReference type="InterPro" id="IPR036388">
    <property type="entry name" value="WH-like_DNA-bd_sf"/>
</dbReference>
<dbReference type="OrthoDB" id="1450994at2"/>